<organism evidence="3 4">
    <name type="scientific">Anisodus tanguticus</name>
    <dbReference type="NCBI Taxonomy" id="243964"/>
    <lineage>
        <taxon>Eukaryota</taxon>
        <taxon>Viridiplantae</taxon>
        <taxon>Streptophyta</taxon>
        <taxon>Embryophyta</taxon>
        <taxon>Tracheophyta</taxon>
        <taxon>Spermatophyta</taxon>
        <taxon>Magnoliopsida</taxon>
        <taxon>eudicotyledons</taxon>
        <taxon>Gunneridae</taxon>
        <taxon>Pentapetalae</taxon>
        <taxon>asterids</taxon>
        <taxon>lamiids</taxon>
        <taxon>Solanales</taxon>
        <taxon>Solanaceae</taxon>
        <taxon>Solanoideae</taxon>
        <taxon>Hyoscyameae</taxon>
        <taxon>Anisodus</taxon>
    </lineage>
</organism>
<keyword evidence="1" id="KW-1133">Transmembrane helix</keyword>
<comment type="caution">
    <text evidence="3">The sequence shown here is derived from an EMBL/GenBank/DDBJ whole genome shotgun (WGS) entry which is preliminary data.</text>
</comment>
<keyword evidence="1" id="KW-0812">Transmembrane</keyword>
<keyword evidence="4" id="KW-1185">Reference proteome</keyword>
<dbReference type="EMBL" id="JAVYJV010000004">
    <property type="protein sequence ID" value="KAK4372714.1"/>
    <property type="molecule type" value="Genomic_DNA"/>
</dbReference>
<evidence type="ECO:0000259" key="2">
    <source>
        <dbReference type="Pfam" id="PF03151"/>
    </source>
</evidence>
<dbReference type="InterPro" id="IPR004853">
    <property type="entry name" value="Sugar_P_trans_dom"/>
</dbReference>
<dbReference type="AlphaFoldDB" id="A0AAE1VTJ2"/>
<reference evidence="3" key="1">
    <citation type="submission" date="2023-12" db="EMBL/GenBank/DDBJ databases">
        <title>Genome assembly of Anisodus tanguticus.</title>
        <authorList>
            <person name="Wang Y.-J."/>
        </authorList>
    </citation>
    <scope>NUCLEOTIDE SEQUENCE</scope>
    <source>
        <strain evidence="3">KB-2021</strain>
        <tissue evidence="3">Leaf</tissue>
    </source>
</reference>
<feature type="transmembrane region" description="Helical" evidence="1">
    <location>
        <begin position="111"/>
        <end position="128"/>
    </location>
</feature>
<feature type="domain" description="Sugar phosphate transporter" evidence="2">
    <location>
        <begin position="109"/>
        <end position="187"/>
    </location>
</feature>
<protein>
    <recommendedName>
        <fullName evidence="2">Sugar phosphate transporter domain-containing protein</fullName>
    </recommendedName>
</protein>
<sequence length="192" mass="21369">MTFSAGQSYAVSTTFDPLQQYFLSSKPHISSFSFKELNLKQCEKHNIVSRKPLYISAVLSGFGHVDESKESKSRDTLVQCNAYEASRPQSVPIGIEFGQEAQAAAAQKLKIGVYFATWWALNVVFNIYNNKVLNAFPFPWLTSTLSLAAGSLTMLVSWGSKIAETPKTDFDFWKALFPVSKMMNISMLLGLS</sequence>
<dbReference type="Proteomes" id="UP001291623">
    <property type="component" value="Unassembled WGS sequence"/>
</dbReference>
<evidence type="ECO:0000313" key="3">
    <source>
        <dbReference type="EMBL" id="KAK4372714.1"/>
    </source>
</evidence>
<evidence type="ECO:0000256" key="1">
    <source>
        <dbReference type="SAM" id="Phobius"/>
    </source>
</evidence>
<dbReference type="Pfam" id="PF03151">
    <property type="entry name" value="TPT"/>
    <property type="match status" value="1"/>
</dbReference>
<name>A0AAE1VTJ2_9SOLA</name>
<gene>
    <name evidence="3" type="ORF">RND71_008098</name>
</gene>
<proteinExistence type="predicted"/>
<evidence type="ECO:0000313" key="4">
    <source>
        <dbReference type="Proteomes" id="UP001291623"/>
    </source>
</evidence>
<feature type="transmembrane region" description="Helical" evidence="1">
    <location>
        <begin position="140"/>
        <end position="160"/>
    </location>
</feature>
<keyword evidence="1" id="KW-0472">Membrane</keyword>
<accession>A0AAE1VTJ2</accession>